<comment type="caution">
    <text evidence="2">The sequence shown here is derived from an EMBL/GenBank/DDBJ whole genome shotgun (WGS) entry which is preliminary data.</text>
</comment>
<feature type="region of interest" description="Disordered" evidence="1">
    <location>
        <begin position="260"/>
        <end position="286"/>
    </location>
</feature>
<dbReference type="Proteomes" id="UP000284706">
    <property type="component" value="Unassembled WGS sequence"/>
</dbReference>
<reference evidence="2 3" key="1">
    <citation type="journal article" date="2018" name="Evol. Lett.">
        <title>Horizontal gene cluster transfer increased hallucinogenic mushroom diversity.</title>
        <authorList>
            <person name="Reynolds H.T."/>
            <person name="Vijayakumar V."/>
            <person name="Gluck-Thaler E."/>
            <person name="Korotkin H.B."/>
            <person name="Matheny P.B."/>
            <person name="Slot J.C."/>
        </authorList>
    </citation>
    <scope>NUCLEOTIDE SEQUENCE [LARGE SCALE GENOMIC DNA]</scope>
    <source>
        <strain evidence="2 3">SRW20</strain>
    </source>
</reference>
<protein>
    <submittedName>
        <fullName evidence="2">Uncharacterized protein</fullName>
    </submittedName>
</protein>
<evidence type="ECO:0000313" key="3">
    <source>
        <dbReference type="Proteomes" id="UP000284706"/>
    </source>
</evidence>
<organism evidence="2 3">
    <name type="scientific">Gymnopilus dilepis</name>
    <dbReference type="NCBI Taxonomy" id="231916"/>
    <lineage>
        <taxon>Eukaryota</taxon>
        <taxon>Fungi</taxon>
        <taxon>Dikarya</taxon>
        <taxon>Basidiomycota</taxon>
        <taxon>Agaricomycotina</taxon>
        <taxon>Agaricomycetes</taxon>
        <taxon>Agaricomycetidae</taxon>
        <taxon>Agaricales</taxon>
        <taxon>Agaricineae</taxon>
        <taxon>Hymenogastraceae</taxon>
        <taxon>Gymnopilus</taxon>
    </lineage>
</organism>
<gene>
    <name evidence="2" type="ORF">CVT26_012657</name>
</gene>
<accession>A0A409YPZ0</accession>
<evidence type="ECO:0000313" key="2">
    <source>
        <dbReference type="EMBL" id="PPR05067.1"/>
    </source>
</evidence>
<keyword evidence="3" id="KW-1185">Reference proteome</keyword>
<feature type="region of interest" description="Disordered" evidence="1">
    <location>
        <begin position="1"/>
        <end position="31"/>
    </location>
</feature>
<dbReference type="OrthoDB" id="3263746at2759"/>
<dbReference type="InParanoid" id="A0A409YPZ0"/>
<evidence type="ECO:0000256" key="1">
    <source>
        <dbReference type="SAM" id="MobiDB-lite"/>
    </source>
</evidence>
<proteinExistence type="predicted"/>
<name>A0A409YPZ0_9AGAR</name>
<sequence length="1233" mass="133302">MMEGTQVSDPNQSIPVPVTEDNSIELPPLPLSPPSPQFRLFSPPMGSPAALSIPPIANLAEDVTPQNCISDVDDMMEGTLMSDPSGSSLVVTMTEDNSIEVPPLPPLLSGPQFRLLTPPMCSAAAPYMPSFTSLAEADTPENCLSDVDDIMAESTLVSLPASPVVVTVTEDDSIELPSLPPSAPAPQFQLFTPPAVSSDLQFAMEECLISNNTVDSTVTITQDKSLLLPSPLSSTAPIVILASDDAALHVTTTTRINCPTLSPSSSSPPSWLCSPPVTSSENPSDVKNMVKDTDPAVPQVVKAEDDSAVPRVVKAEDDSLVLPPLIPTACSPPIHIFAHQSSPAIAFAHSNKSGDSFIGDQASLPVVIEDDPLALPPLPLTASRPPFQLFASAGLPTITSAAQSMVEDSLALDDVVLRSPPAVMTETLVPSSLPLSMSESQFQHDIGSVCPSMEASVSCDTVGACLKSGNTSPRLDSYDVRNKAQTTIAPSIADLGDVLILPVPDDKPSLDLRLAAESSGDVLMFESSSVPNKPDTFKSDYPSSLAAQNDLRILEPQLAHGVSRNSDVSIPAAVERRSFTLRNNTSSSSVRALGQVASCEVPKLVVTDDNAVVLPPLLSFKMELTQLPTGSSRFLRISSNEQIEDKPLRMDVTIDTVSPLTVEKKLLDSLPPAAPLRMEDKDWLSLSINGVTVIQDNQATVASVPNLAEDNSIVLPLLPDSTRVQGEVDKHSSIILSSGTSSVDGVNLVTDDNALVLADLNSPVVPQSRFPEGMDLQLVDNDFVHLPSCSSPSASTNYSASPHQGVKRCCDGAIILPPSSALPKTPHFQFASSVPSLTFGDPFMKTNDNVTSTKAPEVVAPLKFGNPLLAEPATRRDVATLIMALHDMKERNISEGKRRHISRDSDSADEVEVPVRTFGPKAKSTEHKVFLASIRGHVRYLMKRKKVGHRTTPDLQSAAPSKVIHYFRTKDVQSGPTRHQFILVLDRKTLSSDEYMEAAKSWNERAGHIFTKSFMRHYPQYGQDNRKRILAAFQSHVSSHLKNEFHRSIVSPRGSRTNTPSTRLLKNEQSRKAAYARRRTRKERITTVCTSLLGHPGMENVLGIVKSLPYNAFSGDESEAPGSRRLRITTIRGRRASVRTFMDRLNKLSLQWRYPSGVVPTRGNFPRPRFDPQKEGGEPVYETEEGVLPLLRNVPLNYYTPDVLSSLTKEARKSLQLTPAVDWDSVIPKAVIE</sequence>
<dbReference type="AlphaFoldDB" id="A0A409YPZ0"/>
<feature type="compositionally biased region" description="Polar residues" evidence="1">
    <location>
        <begin position="1"/>
        <end position="14"/>
    </location>
</feature>
<feature type="compositionally biased region" description="Low complexity" evidence="1">
    <location>
        <begin position="260"/>
        <end position="276"/>
    </location>
</feature>
<dbReference type="EMBL" id="NHYE01000525">
    <property type="protein sequence ID" value="PPR05067.1"/>
    <property type="molecule type" value="Genomic_DNA"/>
</dbReference>